<gene>
    <name evidence="3" type="ORF">CRG98_026533</name>
</gene>
<reference evidence="3 4" key="1">
    <citation type="submission" date="2017-11" db="EMBL/GenBank/DDBJ databases">
        <title>De-novo sequencing of pomegranate (Punica granatum L.) genome.</title>
        <authorList>
            <person name="Akparov Z."/>
            <person name="Amiraslanov A."/>
            <person name="Hajiyeva S."/>
            <person name="Abbasov M."/>
            <person name="Kaur K."/>
            <person name="Hamwieh A."/>
            <person name="Solovyev V."/>
            <person name="Salamov A."/>
            <person name="Braich B."/>
            <person name="Kosarev P."/>
            <person name="Mahmoud A."/>
            <person name="Hajiyev E."/>
            <person name="Babayeva S."/>
            <person name="Izzatullayeva V."/>
            <person name="Mammadov A."/>
            <person name="Mammadov A."/>
            <person name="Sharifova S."/>
            <person name="Ojaghi J."/>
            <person name="Eynullazada K."/>
            <person name="Bayramov B."/>
            <person name="Abdulazimova A."/>
            <person name="Shahmuradov I."/>
        </authorList>
    </citation>
    <scope>NUCLEOTIDE SEQUENCE [LARGE SCALE GENOMIC DNA]</scope>
    <source>
        <strain evidence="4">cv. AG2017</strain>
        <tissue evidence="3">Leaf</tissue>
    </source>
</reference>
<dbReference type="GO" id="GO:0016887">
    <property type="term" value="F:ATP hydrolysis activity"/>
    <property type="evidence" value="ECO:0007669"/>
    <property type="project" value="InterPro"/>
</dbReference>
<dbReference type="InterPro" id="IPR003439">
    <property type="entry name" value="ABC_transporter-like_ATP-bd"/>
</dbReference>
<evidence type="ECO:0000313" key="3">
    <source>
        <dbReference type="EMBL" id="PKI53072.1"/>
    </source>
</evidence>
<dbReference type="Gene3D" id="3.40.50.300">
    <property type="entry name" value="P-loop containing nucleotide triphosphate hydrolases"/>
    <property type="match status" value="1"/>
</dbReference>
<dbReference type="InterPro" id="IPR027417">
    <property type="entry name" value="P-loop_NTPase"/>
</dbReference>
<dbReference type="GO" id="GO:0005524">
    <property type="term" value="F:ATP binding"/>
    <property type="evidence" value="ECO:0007669"/>
    <property type="project" value="InterPro"/>
</dbReference>
<dbReference type="Proteomes" id="UP000233551">
    <property type="component" value="Unassembled WGS sequence"/>
</dbReference>
<evidence type="ECO:0008006" key="5">
    <source>
        <dbReference type="Google" id="ProtNLM"/>
    </source>
</evidence>
<comment type="caution">
    <text evidence="3">The sequence shown here is derived from an EMBL/GenBank/DDBJ whole genome shotgun (WGS) entry which is preliminary data.</text>
</comment>
<dbReference type="PANTHER" id="PTHR48040">
    <property type="entry name" value="PLEIOTROPIC DRUG RESISTANCE PROTEIN 1-LIKE ISOFORM X1"/>
    <property type="match status" value="1"/>
</dbReference>
<sequence>MAEQFGTELDGVQSLRNELGEIGRSVRSSFRIRTLSLRSTSGRSSSKAGRNGEHDLQWAAIERLPTFERLRKSVFEKEDEGVERMVVDVTKLGPGERHLFIEKLIKHTEQDNLRLLRKIRERTDRVDLKLPKIEVRYRNLCVESDCQIVHGKPLPTLWNSLNDTLCGFTKFPFSRWNRTKISIVEGASGMIKPGRMTLLLGPPGCGKTTFLKALAGNLHKHLELTGDVSYNGYKLDEFVTQKTPAYISQYDLHIPQMTVRETLDFSARCQGVGSRE</sequence>
<evidence type="ECO:0000259" key="2">
    <source>
        <dbReference type="Pfam" id="PF14510"/>
    </source>
</evidence>
<dbReference type="STRING" id="22663.A0A2I0J9Y8"/>
<protein>
    <recommendedName>
        <fullName evidence="5">ABC transporter domain-containing protein</fullName>
    </recommendedName>
</protein>
<evidence type="ECO:0000259" key="1">
    <source>
        <dbReference type="Pfam" id="PF00005"/>
    </source>
</evidence>
<dbReference type="InterPro" id="IPR029481">
    <property type="entry name" value="ABC_trans_N"/>
</dbReference>
<feature type="non-terminal residue" evidence="3">
    <location>
        <position position="276"/>
    </location>
</feature>
<accession>A0A2I0J9Y8</accession>
<dbReference type="EMBL" id="PGOL01001886">
    <property type="protein sequence ID" value="PKI53072.1"/>
    <property type="molecule type" value="Genomic_DNA"/>
</dbReference>
<name>A0A2I0J9Y8_PUNGR</name>
<dbReference type="PANTHER" id="PTHR48040:SF18">
    <property type="entry name" value="PLEIOTROPIC DRUG RESISTANCE PROTEIN 3-LIKE ISOFORM X1"/>
    <property type="match status" value="1"/>
</dbReference>
<evidence type="ECO:0000313" key="4">
    <source>
        <dbReference type="Proteomes" id="UP000233551"/>
    </source>
</evidence>
<organism evidence="3 4">
    <name type="scientific">Punica granatum</name>
    <name type="common">Pomegranate</name>
    <dbReference type="NCBI Taxonomy" id="22663"/>
    <lineage>
        <taxon>Eukaryota</taxon>
        <taxon>Viridiplantae</taxon>
        <taxon>Streptophyta</taxon>
        <taxon>Embryophyta</taxon>
        <taxon>Tracheophyta</taxon>
        <taxon>Spermatophyta</taxon>
        <taxon>Magnoliopsida</taxon>
        <taxon>eudicotyledons</taxon>
        <taxon>Gunneridae</taxon>
        <taxon>Pentapetalae</taxon>
        <taxon>rosids</taxon>
        <taxon>malvids</taxon>
        <taxon>Myrtales</taxon>
        <taxon>Lythraceae</taxon>
        <taxon>Punica</taxon>
    </lineage>
</organism>
<dbReference type="AlphaFoldDB" id="A0A2I0J9Y8"/>
<keyword evidence="4" id="KW-1185">Reference proteome</keyword>
<dbReference type="Pfam" id="PF00005">
    <property type="entry name" value="ABC_tran"/>
    <property type="match status" value="1"/>
</dbReference>
<dbReference type="Pfam" id="PF14510">
    <property type="entry name" value="ABC_trans_N"/>
    <property type="match status" value="1"/>
</dbReference>
<proteinExistence type="predicted"/>
<feature type="domain" description="ABC transporter" evidence="1">
    <location>
        <begin position="186"/>
        <end position="267"/>
    </location>
</feature>
<dbReference type="SUPFAM" id="SSF52540">
    <property type="entry name" value="P-loop containing nucleoside triphosphate hydrolases"/>
    <property type="match status" value="1"/>
</dbReference>
<feature type="domain" description="Pleiotropic ABC efflux transporter N-terminal" evidence="2">
    <location>
        <begin position="108"/>
        <end position="159"/>
    </location>
</feature>